<evidence type="ECO:0000256" key="1">
    <source>
        <dbReference type="SAM" id="Phobius"/>
    </source>
</evidence>
<accession>A0A8S5QLB4</accession>
<keyword evidence="1" id="KW-1133">Transmembrane helix</keyword>
<dbReference type="EMBL" id="BK015688">
    <property type="protein sequence ID" value="DAE19864.1"/>
    <property type="molecule type" value="Genomic_DNA"/>
</dbReference>
<keyword evidence="1" id="KW-0812">Transmembrane</keyword>
<evidence type="ECO:0000313" key="2">
    <source>
        <dbReference type="EMBL" id="DAE19864.1"/>
    </source>
</evidence>
<protein>
    <submittedName>
        <fullName evidence="2">Uncharacterized protein</fullName>
    </submittedName>
</protein>
<sequence>MKKLRKRDKYVIAAVLNLCWYCIAVLVLTAHDKVVPDSLTVAWFAAWTAELGLLAGIKIKGKDE</sequence>
<reference evidence="2" key="1">
    <citation type="journal article" date="2021" name="Proc. Natl. Acad. Sci. U.S.A.">
        <title>A Catalog of Tens of Thousands of Viruses from Human Metagenomes Reveals Hidden Associations with Chronic Diseases.</title>
        <authorList>
            <person name="Tisza M.J."/>
            <person name="Buck C.B."/>
        </authorList>
    </citation>
    <scope>NUCLEOTIDE SEQUENCE</scope>
    <source>
        <strain evidence="2">CtVCm11</strain>
    </source>
</reference>
<name>A0A8S5QLB4_9CAUD</name>
<organism evidence="2">
    <name type="scientific">Siphoviridae sp. ctVCm11</name>
    <dbReference type="NCBI Taxonomy" id="2826358"/>
    <lineage>
        <taxon>Viruses</taxon>
        <taxon>Duplodnaviria</taxon>
        <taxon>Heunggongvirae</taxon>
        <taxon>Uroviricota</taxon>
        <taxon>Caudoviricetes</taxon>
    </lineage>
</organism>
<feature type="transmembrane region" description="Helical" evidence="1">
    <location>
        <begin position="41"/>
        <end position="59"/>
    </location>
</feature>
<proteinExistence type="predicted"/>
<keyword evidence="1" id="KW-0472">Membrane</keyword>
<feature type="transmembrane region" description="Helical" evidence="1">
    <location>
        <begin position="12"/>
        <end position="29"/>
    </location>
</feature>